<name>A0ACC0X4N0_9ROSI</name>
<gene>
    <name evidence="1" type="ORF">Pint_29946</name>
</gene>
<dbReference type="EMBL" id="CM047750">
    <property type="protein sequence ID" value="KAJ0008249.1"/>
    <property type="molecule type" value="Genomic_DNA"/>
</dbReference>
<sequence length="283" mass="32392">MNPVTAPKVPIVDLSKENLQPGSSCWASACNEIKVALEEYGCFVASYRKLSSEFRENVFDALKELFQLPEETKMKNVNPNPGHGYLKLPNLPRYEGLAIEFATNKEACKNFTNVLWPKGNDRFCEIAHTFANMVAKLQQLVMRMLFEGYGIDEKHYESQRRSTTYLLRFLNYGKCHKTEKNTAALSGHTDKTLVSILHSDDAWSNDRIRSCYHRVIVDPNKERYSLVLFAFLSGVIQTPKELVDDEHPLKYKPFDHQGLFQFFQSSNVPNKTDSDCIKAYCGV</sequence>
<proteinExistence type="predicted"/>
<evidence type="ECO:0000313" key="2">
    <source>
        <dbReference type="Proteomes" id="UP001163603"/>
    </source>
</evidence>
<accession>A0ACC0X4N0</accession>
<evidence type="ECO:0000313" key="1">
    <source>
        <dbReference type="EMBL" id="KAJ0008249.1"/>
    </source>
</evidence>
<keyword evidence="2" id="KW-1185">Reference proteome</keyword>
<dbReference type="Proteomes" id="UP001163603">
    <property type="component" value="Chromosome 15"/>
</dbReference>
<reference evidence="2" key="1">
    <citation type="journal article" date="2023" name="G3 (Bethesda)">
        <title>Genome assembly and association tests identify interacting loci associated with vigor, precocity, and sex in interspecific pistachio rootstocks.</title>
        <authorList>
            <person name="Palmer W."/>
            <person name="Jacygrad E."/>
            <person name="Sagayaradj S."/>
            <person name="Cavanaugh K."/>
            <person name="Han R."/>
            <person name="Bertier L."/>
            <person name="Beede B."/>
            <person name="Kafkas S."/>
            <person name="Golino D."/>
            <person name="Preece J."/>
            <person name="Michelmore R."/>
        </authorList>
    </citation>
    <scope>NUCLEOTIDE SEQUENCE [LARGE SCALE GENOMIC DNA]</scope>
</reference>
<protein>
    <submittedName>
        <fullName evidence="1">Uncharacterized protein</fullName>
    </submittedName>
</protein>
<organism evidence="1 2">
    <name type="scientific">Pistacia integerrima</name>
    <dbReference type="NCBI Taxonomy" id="434235"/>
    <lineage>
        <taxon>Eukaryota</taxon>
        <taxon>Viridiplantae</taxon>
        <taxon>Streptophyta</taxon>
        <taxon>Embryophyta</taxon>
        <taxon>Tracheophyta</taxon>
        <taxon>Spermatophyta</taxon>
        <taxon>Magnoliopsida</taxon>
        <taxon>eudicotyledons</taxon>
        <taxon>Gunneridae</taxon>
        <taxon>Pentapetalae</taxon>
        <taxon>rosids</taxon>
        <taxon>malvids</taxon>
        <taxon>Sapindales</taxon>
        <taxon>Anacardiaceae</taxon>
        <taxon>Pistacia</taxon>
    </lineage>
</organism>
<comment type="caution">
    <text evidence="1">The sequence shown here is derived from an EMBL/GenBank/DDBJ whole genome shotgun (WGS) entry which is preliminary data.</text>
</comment>